<reference evidence="2" key="2">
    <citation type="submission" date="2022-03" db="EMBL/GenBank/DDBJ databases">
        <title>Draft title - Genomic analysis of global carrot germplasm unveils the trajectory of domestication and the origin of high carotenoid orange carrot.</title>
        <authorList>
            <person name="Iorizzo M."/>
            <person name="Ellison S."/>
            <person name="Senalik D."/>
            <person name="Macko-Podgorni A."/>
            <person name="Grzebelus D."/>
            <person name="Bostan H."/>
            <person name="Rolling W."/>
            <person name="Curaba J."/>
            <person name="Simon P."/>
        </authorList>
    </citation>
    <scope>NUCLEOTIDE SEQUENCE</scope>
    <source>
        <tissue evidence="2">Leaf</tissue>
    </source>
</reference>
<dbReference type="AlphaFoldDB" id="A0A175YEL2"/>
<accession>A0A175YEL2</accession>
<dbReference type="Gramene" id="KZM81923">
    <property type="protein sequence ID" value="KZM81923"/>
    <property type="gene ID" value="DCAR_029536"/>
</dbReference>
<gene>
    <name evidence="1" type="ORF">DCAR_029535</name>
    <name evidence="2" type="ORF">DCAR_0934023</name>
</gene>
<dbReference type="Gramene" id="KZM81922">
    <property type="protein sequence ID" value="KZM81922"/>
    <property type="gene ID" value="DCAR_029535"/>
</dbReference>
<reference evidence="1" key="1">
    <citation type="journal article" date="2016" name="Nat. Genet.">
        <title>A high-quality carrot genome assembly provides new insights into carotenoid accumulation and asterid genome evolution.</title>
        <authorList>
            <person name="Iorizzo M."/>
            <person name="Ellison S."/>
            <person name="Senalik D."/>
            <person name="Zeng P."/>
            <person name="Satapoomin P."/>
            <person name="Huang J."/>
            <person name="Bowman M."/>
            <person name="Iovene M."/>
            <person name="Sanseverino W."/>
            <person name="Cavagnaro P."/>
            <person name="Yildiz M."/>
            <person name="Macko-Podgorni A."/>
            <person name="Moranska E."/>
            <person name="Grzebelus E."/>
            <person name="Grzebelus D."/>
            <person name="Ashrafi H."/>
            <person name="Zheng Z."/>
            <person name="Cheng S."/>
            <person name="Spooner D."/>
            <person name="Van Deynze A."/>
            <person name="Simon P."/>
        </authorList>
    </citation>
    <scope>NUCLEOTIDE SEQUENCE [LARGE SCALE GENOMIC DNA]</scope>
    <source>
        <tissue evidence="1">Leaf</tissue>
    </source>
</reference>
<protein>
    <submittedName>
        <fullName evidence="1">Uncharacterized protein</fullName>
    </submittedName>
</protein>
<proteinExistence type="predicted"/>
<evidence type="ECO:0000313" key="2">
    <source>
        <dbReference type="EMBL" id="WOH14504.1"/>
    </source>
</evidence>
<dbReference type="Proteomes" id="UP000077755">
    <property type="component" value="Chromosome 9"/>
</dbReference>
<evidence type="ECO:0000313" key="1">
    <source>
        <dbReference type="EMBL" id="KZM81922.1"/>
    </source>
</evidence>
<sequence>MARYPHHSILKLNKTSLLVRVRKAFSYDHHPPCTSTCSPLPLHITFSTHAKQQFLEPRGVASSDSSPVIGECQEAVDEKTICLDGGLFFKDQEEEKSRVVVEKVLGSLGVKKSEFGRVFREVMAFGRRCNRGGEEKKKGLKGLVVILTNVQTCVGERVAVHEANERAFQESKAQARGKGDVLFLVN</sequence>
<dbReference type="EMBL" id="LNRQ01000009">
    <property type="protein sequence ID" value="KZM81922.1"/>
    <property type="molecule type" value="Genomic_DNA"/>
</dbReference>
<name>A0A175YEL2_DAUCS</name>
<evidence type="ECO:0000313" key="3">
    <source>
        <dbReference type="Proteomes" id="UP000077755"/>
    </source>
</evidence>
<keyword evidence="3" id="KW-1185">Reference proteome</keyword>
<organism evidence="1">
    <name type="scientific">Daucus carota subsp. sativus</name>
    <name type="common">Carrot</name>
    <dbReference type="NCBI Taxonomy" id="79200"/>
    <lineage>
        <taxon>Eukaryota</taxon>
        <taxon>Viridiplantae</taxon>
        <taxon>Streptophyta</taxon>
        <taxon>Embryophyta</taxon>
        <taxon>Tracheophyta</taxon>
        <taxon>Spermatophyta</taxon>
        <taxon>Magnoliopsida</taxon>
        <taxon>eudicotyledons</taxon>
        <taxon>Gunneridae</taxon>
        <taxon>Pentapetalae</taxon>
        <taxon>asterids</taxon>
        <taxon>campanulids</taxon>
        <taxon>Apiales</taxon>
        <taxon>Apiaceae</taxon>
        <taxon>Apioideae</taxon>
        <taxon>Scandiceae</taxon>
        <taxon>Daucinae</taxon>
        <taxon>Daucus</taxon>
        <taxon>Daucus sect. Daucus</taxon>
    </lineage>
</organism>
<dbReference type="EMBL" id="CP093351">
    <property type="protein sequence ID" value="WOH14504.1"/>
    <property type="molecule type" value="Genomic_DNA"/>
</dbReference>